<accession>A0A8S4R6P1</accession>
<protein>
    <submittedName>
        <fullName evidence="2">Jg17505 protein</fullName>
    </submittedName>
</protein>
<evidence type="ECO:0000313" key="3">
    <source>
        <dbReference type="Proteomes" id="UP000838756"/>
    </source>
</evidence>
<dbReference type="AlphaFoldDB" id="A0A8S4R6P1"/>
<feature type="compositionally biased region" description="Polar residues" evidence="1">
    <location>
        <begin position="10"/>
        <end position="21"/>
    </location>
</feature>
<dbReference type="EMBL" id="CAKXAJ010024764">
    <property type="protein sequence ID" value="CAH2229984.1"/>
    <property type="molecule type" value="Genomic_DNA"/>
</dbReference>
<evidence type="ECO:0000313" key="2">
    <source>
        <dbReference type="EMBL" id="CAH2229984.1"/>
    </source>
</evidence>
<sequence>MGLARRCDSTKPQQQLSTGHQPYSKRIVNPRHTNPTQKLEAKHGLPDILGAIECTHVDIFPSPFPSGVQYKNRKGRSTVDVQLEKTNYLDLEFIKNLNNQNSNGANDSKFCKYERRTTSDIKYGSNKIVNSCSTKKRKIYKYIF</sequence>
<proteinExistence type="predicted"/>
<evidence type="ECO:0000256" key="1">
    <source>
        <dbReference type="SAM" id="MobiDB-lite"/>
    </source>
</evidence>
<gene>
    <name evidence="2" type="primary">jg17505</name>
    <name evidence="2" type="ORF">PAEG_LOCUS9263</name>
</gene>
<organism evidence="2 3">
    <name type="scientific">Pararge aegeria aegeria</name>
    <dbReference type="NCBI Taxonomy" id="348720"/>
    <lineage>
        <taxon>Eukaryota</taxon>
        <taxon>Metazoa</taxon>
        <taxon>Ecdysozoa</taxon>
        <taxon>Arthropoda</taxon>
        <taxon>Hexapoda</taxon>
        <taxon>Insecta</taxon>
        <taxon>Pterygota</taxon>
        <taxon>Neoptera</taxon>
        <taxon>Endopterygota</taxon>
        <taxon>Lepidoptera</taxon>
        <taxon>Glossata</taxon>
        <taxon>Ditrysia</taxon>
        <taxon>Papilionoidea</taxon>
        <taxon>Nymphalidae</taxon>
        <taxon>Satyrinae</taxon>
        <taxon>Satyrini</taxon>
        <taxon>Parargina</taxon>
        <taxon>Pararge</taxon>
    </lineage>
</organism>
<dbReference type="Proteomes" id="UP000838756">
    <property type="component" value="Unassembled WGS sequence"/>
</dbReference>
<dbReference type="OrthoDB" id="6509413at2759"/>
<feature type="region of interest" description="Disordered" evidence="1">
    <location>
        <begin position="1"/>
        <end position="38"/>
    </location>
</feature>
<comment type="caution">
    <text evidence="2">The sequence shown here is derived from an EMBL/GenBank/DDBJ whole genome shotgun (WGS) entry which is preliminary data.</text>
</comment>
<name>A0A8S4R6P1_9NEOP</name>
<reference evidence="2" key="1">
    <citation type="submission" date="2022-03" db="EMBL/GenBank/DDBJ databases">
        <authorList>
            <person name="Lindestad O."/>
        </authorList>
    </citation>
    <scope>NUCLEOTIDE SEQUENCE</scope>
</reference>
<keyword evidence="3" id="KW-1185">Reference proteome</keyword>